<dbReference type="EMBL" id="LCQQ01000022">
    <property type="protein sequence ID" value="KKW20816.1"/>
    <property type="molecule type" value="Genomic_DNA"/>
</dbReference>
<feature type="transmembrane region" description="Helical" evidence="1">
    <location>
        <begin position="143"/>
        <end position="161"/>
    </location>
</feature>
<proteinExistence type="predicted"/>
<evidence type="ECO:0000256" key="1">
    <source>
        <dbReference type="SAM" id="Phobius"/>
    </source>
</evidence>
<sequence>MKSKVEPVVFIPNHCGAHLQFRHCATHKFIRSIYHNPSWLYSPWYPNSMASFEKRKPTEETEIPSSESITVNMELALTPEHREVMERHKRGRLELLRDFITSRTVDVAMNFMPGIDVPKLAIEGMLGKTLSNEKLTLRKRFDYMLISGGIALSYVLAVFGTPEPKKNFRRRLDSLKKPHPTL</sequence>
<protein>
    <submittedName>
        <fullName evidence="2">Uncharacterized protein</fullName>
    </submittedName>
</protein>
<comment type="caution">
    <text evidence="2">The sequence shown here is derived from an EMBL/GenBank/DDBJ whole genome shotgun (WGS) entry which is preliminary data.</text>
</comment>
<keyword evidence="1" id="KW-0472">Membrane</keyword>
<name>A0A0G1WPT9_9BACT</name>
<evidence type="ECO:0000313" key="2">
    <source>
        <dbReference type="EMBL" id="KKW20816.1"/>
    </source>
</evidence>
<keyword evidence="1" id="KW-1133">Transmembrane helix</keyword>
<gene>
    <name evidence="2" type="ORF">UY61_C0022G0013</name>
</gene>
<organism evidence="2 3">
    <name type="scientific">Candidatus Adlerbacteria bacterium GW2011_GWC1_50_9</name>
    <dbReference type="NCBI Taxonomy" id="1618608"/>
    <lineage>
        <taxon>Bacteria</taxon>
        <taxon>Candidatus Adleribacteriota</taxon>
    </lineage>
</organism>
<dbReference type="AlphaFoldDB" id="A0A0G1WPT9"/>
<accession>A0A0G1WPT9</accession>
<dbReference type="Proteomes" id="UP000034201">
    <property type="component" value="Unassembled WGS sequence"/>
</dbReference>
<evidence type="ECO:0000313" key="3">
    <source>
        <dbReference type="Proteomes" id="UP000034201"/>
    </source>
</evidence>
<reference evidence="2 3" key="1">
    <citation type="journal article" date="2015" name="Nature">
        <title>rRNA introns, odd ribosomes, and small enigmatic genomes across a large radiation of phyla.</title>
        <authorList>
            <person name="Brown C.T."/>
            <person name="Hug L.A."/>
            <person name="Thomas B.C."/>
            <person name="Sharon I."/>
            <person name="Castelle C.J."/>
            <person name="Singh A."/>
            <person name="Wilkins M.J."/>
            <person name="Williams K.H."/>
            <person name="Banfield J.F."/>
        </authorList>
    </citation>
    <scope>NUCLEOTIDE SEQUENCE [LARGE SCALE GENOMIC DNA]</scope>
</reference>
<dbReference type="PATRIC" id="fig|1618608.3.peg.356"/>
<keyword evidence="1" id="KW-0812">Transmembrane</keyword>